<dbReference type="InterPro" id="IPR009288">
    <property type="entry name" value="AIG2-like_dom"/>
</dbReference>
<accession>A0A0M9ADG9</accession>
<dbReference type="InterPro" id="IPR036568">
    <property type="entry name" value="GGCT-like_sf"/>
</dbReference>
<evidence type="ECO:0000259" key="4">
    <source>
        <dbReference type="Pfam" id="PF06094"/>
    </source>
</evidence>
<dbReference type="PATRIC" id="fig|271.14.peg.1075"/>
<evidence type="ECO:0000256" key="3">
    <source>
        <dbReference type="RuleBase" id="RU367036"/>
    </source>
</evidence>
<dbReference type="InterPro" id="IPR013024">
    <property type="entry name" value="GGCT-like"/>
</dbReference>
<dbReference type="RefSeq" id="WP_053767556.1">
    <property type="nucleotide sequence ID" value="NZ_LHCI01000106.1"/>
</dbReference>
<dbReference type="Pfam" id="PF06094">
    <property type="entry name" value="GGACT"/>
    <property type="match status" value="1"/>
</dbReference>
<dbReference type="Gene3D" id="3.10.490.10">
    <property type="entry name" value="Gamma-glutamyl cyclotransferase-like"/>
    <property type="match status" value="1"/>
</dbReference>
<dbReference type="GO" id="GO:0016740">
    <property type="term" value="F:transferase activity"/>
    <property type="evidence" value="ECO:0007669"/>
    <property type="project" value="UniProtKB-KW"/>
</dbReference>
<dbReference type="CDD" id="cd06661">
    <property type="entry name" value="GGCT_like"/>
    <property type="match status" value="1"/>
</dbReference>
<evidence type="ECO:0000256" key="2">
    <source>
        <dbReference type="PIRSR" id="PIRSR639126-1"/>
    </source>
</evidence>
<feature type="domain" description="Gamma-glutamylcyclotransferase AIG2-like" evidence="4">
    <location>
        <begin position="4"/>
        <end position="120"/>
    </location>
</feature>
<protein>
    <recommendedName>
        <fullName evidence="3">Gamma-glutamylcyclotransferase family protein</fullName>
    </recommendedName>
</protein>
<dbReference type="AlphaFoldDB" id="A0A0M9ADG9"/>
<name>A0A0M9ADG9_THEAQ</name>
<proteinExistence type="inferred from homology"/>
<gene>
    <name evidence="5" type="primary">ytfP</name>
    <name evidence="5" type="ORF">BVI061214_00999</name>
</gene>
<organism evidence="5 6">
    <name type="scientific">Thermus aquaticus</name>
    <dbReference type="NCBI Taxonomy" id="271"/>
    <lineage>
        <taxon>Bacteria</taxon>
        <taxon>Thermotogati</taxon>
        <taxon>Deinococcota</taxon>
        <taxon>Deinococci</taxon>
        <taxon>Thermales</taxon>
        <taxon>Thermaceae</taxon>
        <taxon>Thermus</taxon>
    </lineage>
</organism>
<dbReference type="EMBL" id="LHCI01000106">
    <property type="protein sequence ID" value="KOX89817.1"/>
    <property type="molecule type" value="Genomic_DNA"/>
</dbReference>
<dbReference type="InterPro" id="IPR039126">
    <property type="entry name" value="GGACT"/>
</dbReference>
<dbReference type="PANTHER" id="PTHR12510:SF4">
    <property type="entry name" value="GAMMA-GLUTAMYLAMINECYCLOTRANSFERASE"/>
    <property type="match status" value="1"/>
</dbReference>
<evidence type="ECO:0000313" key="6">
    <source>
        <dbReference type="Proteomes" id="UP000037685"/>
    </source>
</evidence>
<sequence>MERVFVYGTLKRGERNHALVAPYLHRVLPGRVLGFRLFHLEGGGRPYPYPAMVPGEGWVEGEVLFLDPEALPLLDELEEEGVEYRRVRGRAETPEGPLEAWAYLYLGDLEGARPLPSGSWGGYP</sequence>
<dbReference type="SUPFAM" id="SSF110857">
    <property type="entry name" value="Gamma-glutamyl cyclotransferase-like"/>
    <property type="match status" value="1"/>
</dbReference>
<evidence type="ECO:0000256" key="1">
    <source>
        <dbReference type="ARBA" id="ARBA00008861"/>
    </source>
</evidence>
<dbReference type="GO" id="GO:0005829">
    <property type="term" value="C:cytosol"/>
    <property type="evidence" value="ECO:0007669"/>
    <property type="project" value="TreeGrafter"/>
</dbReference>
<comment type="caution">
    <text evidence="5">The sequence shown here is derived from an EMBL/GenBank/DDBJ whole genome shotgun (WGS) entry which is preliminary data.</text>
</comment>
<evidence type="ECO:0000313" key="5">
    <source>
        <dbReference type="EMBL" id="KOX89817.1"/>
    </source>
</evidence>
<dbReference type="GO" id="GO:0061929">
    <property type="term" value="F:gamma-glutamylaminecyclotransferase activity"/>
    <property type="evidence" value="ECO:0007669"/>
    <property type="project" value="InterPro"/>
</dbReference>
<dbReference type="PANTHER" id="PTHR12510">
    <property type="entry name" value="TROPONIN C-AKIN-1 PROTEIN"/>
    <property type="match status" value="1"/>
</dbReference>
<comment type="similarity">
    <text evidence="1 3">Belongs to the gamma-glutamylcyclotransferase family.</text>
</comment>
<keyword evidence="5" id="KW-0808">Transferase</keyword>
<dbReference type="Proteomes" id="UP000037685">
    <property type="component" value="Unassembled WGS sequence"/>
</dbReference>
<feature type="active site" description="Proton acceptor" evidence="2">
    <location>
        <position position="78"/>
    </location>
</feature>
<reference evidence="5 6" key="1">
    <citation type="submission" date="2015-07" db="EMBL/GenBank/DDBJ databases">
        <authorList>
            <person name="Noorani M."/>
        </authorList>
    </citation>
    <scope>NUCLEOTIDE SEQUENCE [LARGE SCALE GENOMIC DNA]</scope>
    <source>
        <strain evidence="6">ATCC 25104 / DSM 625 / JCM 10724 / NBRC 103206 / NCIMB 11243 / YT-1</strain>
    </source>
</reference>